<feature type="compositionally biased region" description="Polar residues" evidence="1">
    <location>
        <begin position="202"/>
        <end position="212"/>
    </location>
</feature>
<feature type="compositionally biased region" description="Basic and acidic residues" evidence="1">
    <location>
        <begin position="213"/>
        <end position="226"/>
    </location>
</feature>
<evidence type="ECO:0000313" key="3">
    <source>
        <dbReference type="Proteomes" id="UP000002669"/>
    </source>
</evidence>
<dbReference type="OrthoDB" id="2537141at2759"/>
<dbReference type="eggNOG" id="ENOG502SG1I">
    <property type="taxonomic scope" value="Eukaryota"/>
</dbReference>
<feature type="region of interest" description="Disordered" evidence="1">
    <location>
        <begin position="148"/>
        <end position="188"/>
    </location>
</feature>
<evidence type="ECO:0000313" key="2">
    <source>
        <dbReference type="EMBL" id="EFQ98959.1"/>
    </source>
</evidence>
<gene>
    <name evidence="2" type="ORF">MGYG_01971</name>
</gene>
<dbReference type="Proteomes" id="UP000002669">
    <property type="component" value="Unassembled WGS sequence"/>
</dbReference>
<dbReference type="VEuPathDB" id="FungiDB:MGYG_01971"/>
<feature type="region of interest" description="Disordered" evidence="1">
    <location>
        <begin position="1"/>
        <end position="67"/>
    </location>
</feature>
<protein>
    <submittedName>
        <fullName evidence="2">Uncharacterized protein</fullName>
    </submittedName>
</protein>
<reference evidence="3" key="1">
    <citation type="journal article" date="2012" name="MBio">
        <title>Comparative genome analysis of Trichophyton rubrum and related dermatophytes reveals candidate genes involved in infection.</title>
        <authorList>
            <person name="Martinez D.A."/>
            <person name="Oliver B.G."/>
            <person name="Graeser Y."/>
            <person name="Goldberg J.M."/>
            <person name="Li W."/>
            <person name="Martinez-Rossi N.M."/>
            <person name="Monod M."/>
            <person name="Shelest E."/>
            <person name="Barton R.C."/>
            <person name="Birch E."/>
            <person name="Brakhage A.A."/>
            <person name="Chen Z."/>
            <person name="Gurr S.J."/>
            <person name="Heiman D."/>
            <person name="Heitman J."/>
            <person name="Kosti I."/>
            <person name="Rossi A."/>
            <person name="Saif S."/>
            <person name="Samalova M."/>
            <person name="Saunders C.W."/>
            <person name="Shea T."/>
            <person name="Summerbell R.C."/>
            <person name="Xu J."/>
            <person name="Young S."/>
            <person name="Zeng Q."/>
            <person name="Birren B.W."/>
            <person name="Cuomo C.A."/>
            <person name="White T.C."/>
        </authorList>
    </citation>
    <scope>NUCLEOTIDE SEQUENCE [LARGE SCALE GENOMIC DNA]</scope>
    <source>
        <strain evidence="3">ATCC MYA-4604 / CBS 118893</strain>
    </source>
</reference>
<keyword evidence="3" id="KW-1185">Reference proteome</keyword>
<feature type="compositionally biased region" description="Low complexity" evidence="1">
    <location>
        <begin position="155"/>
        <end position="167"/>
    </location>
</feature>
<dbReference type="GeneID" id="10033247"/>
<dbReference type="RefSeq" id="XP_003177911.1">
    <property type="nucleotide sequence ID" value="XM_003177863.1"/>
</dbReference>
<name>E5QZ50_ARTGP</name>
<dbReference type="OMA" id="NRPWPSV"/>
<dbReference type="STRING" id="535722.E5QZ50"/>
<proteinExistence type="predicted"/>
<dbReference type="AlphaFoldDB" id="E5QZ50"/>
<feature type="region of interest" description="Disordered" evidence="1">
    <location>
        <begin position="202"/>
        <end position="235"/>
    </location>
</feature>
<sequence length="507" mass="57319">MNCGSSPDKLGKNARYQRQPRHKTREDRYEPRTTARRPRKTHRQVKRLASDRKLGNTAIKDNFKPPNISQTRLTLNATAGGLFRHGRASSPVIRSEQQRNSLHQSQQNTISKYFSPSRSANPQCATRAHLENPRDLELAKPTGTTRRLLSRVDAGHSASPSCSSWSKARSHYPNPSKKRTLSEIEGSVADSGRSTTYYTWSRTNSKLSSSDPKGSHRTDHISEKPSRPISAGSSQLDSRVQNMLFHNAYIAGPLEQSGKRAQKPYSLEGLLQKAAETSPYCSRDDFAPSLKKLDTKRQGNLSQKSNRPWPSVKDIPRPVIYDCPPGYDYDTSHLAKSHSEYYHTVRGFYPPGHETWKDVIPRSLNQGSQRWFPCQSSSLAYDAGPHTPQKGPTSELPSDTPLFNRQYRLYGSPPPFNLINYPRSKLTDLDVQYSRVESPEPLHLLDDEAQTLRTPSEPDGYLLYTSPSRVVTPYLQSKEQAAPGDQNIETDQQNVRSPCFWRPNKLY</sequence>
<dbReference type="EMBL" id="DS989822">
    <property type="protein sequence ID" value="EFQ98959.1"/>
    <property type="molecule type" value="Genomic_DNA"/>
</dbReference>
<feature type="compositionally biased region" description="Basic and acidic residues" evidence="1">
    <location>
        <begin position="24"/>
        <end position="33"/>
    </location>
</feature>
<dbReference type="InParanoid" id="E5QZ50"/>
<evidence type="ECO:0000256" key="1">
    <source>
        <dbReference type="SAM" id="MobiDB-lite"/>
    </source>
</evidence>
<feature type="compositionally biased region" description="Basic residues" evidence="1">
    <location>
        <begin position="34"/>
        <end position="46"/>
    </location>
</feature>
<accession>E5QZ50</accession>
<organism evidence="3">
    <name type="scientific">Arthroderma gypseum (strain ATCC MYA-4604 / CBS 118893)</name>
    <name type="common">Microsporum gypseum</name>
    <dbReference type="NCBI Taxonomy" id="535722"/>
    <lineage>
        <taxon>Eukaryota</taxon>
        <taxon>Fungi</taxon>
        <taxon>Dikarya</taxon>
        <taxon>Ascomycota</taxon>
        <taxon>Pezizomycotina</taxon>
        <taxon>Eurotiomycetes</taxon>
        <taxon>Eurotiomycetidae</taxon>
        <taxon>Onygenales</taxon>
        <taxon>Arthrodermataceae</taxon>
        <taxon>Nannizzia</taxon>
    </lineage>
</organism>
<dbReference type="HOGENOM" id="CLU_032508_0_0_1"/>